<reference evidence="1 2" key="1">
    <citation type="submission" date="2014-04" db="EMBL/GenBank/DDBJ databases">
        <authorList>
            <consortium name="DOE Joint Genome Institute"/>
            <person name="Kuo A."/>
            <person name="Tarkka M."/>
            <person name="Buscot F."/>
            <person name="Kohler A."/>
            <person name="Nagy L.G."/>
            <person name="Floudas D."/>
            <person name="Copeland A."/>
            <person name="Barry K.W."/>
            <person name="Cichocki N."/>
            <person name="Veneault-Fourrey C."/>
            <person name="LaButti K."/>
            <person name="Lindquist E.A."/>
            <person name="Lipzen A."/>
            <person name="Lundell T."/>
            <person name="Morin E."/>
            <person name="Murat C."/>
            <person name="Sun H."/>
            <person name="Tunlid A."/>
            <person name="Henrissat B."/>
            <person name="Grigoriev I.V."/>
            <person name="Hibbett D.S."/>
            <person name="Martin F."/>
            <person name="Nordberg H.P."/>
            <person name="Cantor M.N."/>
            <person name="Hua S.X."/>
        </authorList>
    </citation>
    <scope>NUCLEOTIDE SEQUENCE [LARGE SCALE GENOMIC DNA]</scope>
    <source>
        <strain evidence="1 2">F 1598</strain>
    </source>
</reference>
<reference evidence="2" key="2">
    <citation type="submission" date="2015-01" db="EMBL/GenBank/DDBJ databases">
        <title>Evolutionary Origins and Diversification of the Mycorrhizal Mutualists.</title>
        <authorList>
            <consortium name="DOE Joint Genome Institute"/>
            <consortium name="Mycorrhizal Genomics Consortium"/>
            <person name="Kohler A."/>
            <person name="Kuo A."/>
            <person name="Nagy L.G."/>
            <person name="Floudas D."/>
            <person name="Copeland A."/>
            <person name="Barry K.W."/>
            <person name="Cichocki N."/>
            <person name="Veneault-Fourrey C."/>
            <person name="LaButti K."/>
            <person name="Lindquist E.A."/>
            <person name="Lipzen A."/>
            <person name="Lundell T."/>
            <person name="Morin E."/>
            <person name="Murat C."/>
            <person name="Riley R."/>
            <person name="Ohm R."/>
            <person name="Sun H."/>
            <person name="Tunlid A."/>
            <person name="Henrissat B."/>
            <person name="Grigoriev I.V."/>
            <person name="Hibbett D.S."/>
            <person name="Martin F."/>
        </authorList>
    </citation>
    <scope>NUCLEOTIDE SEQUENCE [LARGE SCALE GENOMIC DNA]</scope>
    <source>
        <strain evidence="2">F 1598</strain>
    </source>
</reference>
<dbReference type="STRING" id="765440.A0A0C3AGS6"/>
<dbReference type="OrthoDB" id="2662290at2759"/>
<dbReference type="InParanoid" id="A0A0C3AGS6"/>
<dbReference type="EMBL" id="KN833097">
    <property type="protein sequence ID" value="KIM73008.1"/>
    <property type="molecule type" value="Genomic_DNA"/>
</dbReference>
<gene>
    <name evidence="1" type="ORF">PILCRDRAFT_99351</name>
</gene>
<sequence length="187" mass="20297">MPTPSEVYRCLLLPTGNGFPLWTPEPNEMLPDEKRDKGIMIGDVGIIKADGSFDFLFNICVSSSDPINRDRVPPEFENVASESHIPVTIGGGFSFTCSSTEGAVLTLPEGASRVDLDEMATLRDQAFKHGQAWYQYARLERGREFDNGAFYLITGCDQAKCWGIASVSNISGACAVSLMFTAAQLSG</sequence>
<protein>
    <submittedName>
        <fullName evidence="1">Uncharacterized protein</fullName>
    </submittedName>
</protein>
<organism evidence="1 2">
    <name type="scientific">Piloderma croceum (strain F 1598)</name>
    <dbReference type="NCBI Taxonomy" id="765440"/>
    <lineage>
        <taxon>Eukaryota</taxon>
        <taxon>Fungi</taxon>
        <taxon>Dikarya</taxon>
        <taxon>Basidiomycota</taxon>
        <taxon>Agaricomycotina</taxon>
        <taxon>Agaricomycetes</taxon>
        <taxon>Agaricomycetidae</taxon>
        <taxon>Atheliales</taxon>
        <taxon>Atheliaceae</taxon>
        <taxon>Piloderma</taxon>
    </lineage>
</organism>
<evidence type="ECO:0000313" key="2">
    <source>
        <dbReference type="Proteomes" id="UP000054166"/>
    </source>
</evidence>
<dbReference type="HOGENOM" id="CLU_021108_5_1_1"/>
<dbReference type="AlphaFoldDB" id="A0A0C3AGS6"/>
<name>A0A0C3AGS6_PILCF</name>
<keyword evidence="2" id="KW-1185">Reference proteome</keyword>
<evidence type="ECO:0000313" key="1">
    <source>
        <dbReference type="EMBL" id="KIM73008.1"/>
    </source>
</evidence>
<dbReference type="Proteomes" id="UP000054166">
    <property type="component" value="Unassembled WGS sequence"/>
</dbReference>
<proteinExistence type="predicted"/>
<accession>A0A0C3AGS6</accession>